<keyword evidence="4" id="KW-1185">Reference proteome</keyword>
<dbReference type="OrthoDB" id="7277848at2"/>
<dbReference type="PANTHER" id="PTHR30461">
    <property type="entry name" value="DNA-INVERTASE FROM LAMBDOID PROPHAGE"/>
    <property type="match status" value="1"/>
</dbReference>
<dbReference type="PROSITE" id="PS51736">
    <property type="entry name" value="RECOMBINASES_3"/>
    <property type="match status" value="1"/>
</dbReference>
<dbReference type="Gene3D" id="3.40.50.1390">
    <property type="entry name" value="Resolvase, N-terminal catalytic domain"/>
    <property type="match status" value="1"/>
</dbReference>
<dbReference type="AlphaFoldDB" id="A0A6I6IPB9"/>
<reference evidence="4" key="1">
    <citation type="submission" date="2018-12" db="EMBL/GenBank/DDBJ databases">
        <title>Complete genome sequence of Roseovarius sp. MME-070.</title>
        <authorList>
            <person name="Nam Y.-D."/>
            <person name="Kang J."/>
            <person name="Chung W.-H."/>
            <person name="Park Y.S."/>
        </authorList>
    </citation>
    <scope>NUCLEOTIDE SEQUENCE [LARGE SCALE GENOMIC DNA]</scope>
    <source>
        <strain evidence="4">MME-070</strain>
    </source>
</reference>
<evidence type="ECO:0000259" key="1">
    <source>
        <dbReference type="PROSITE" id="PS51736"/>
    </source>
</evidence>
<evidence type="ECO:0000259" key="2">
    <source>
        <dbReference type="PROSITE" id="PS51737"/>
    </source>
</evidence>
<dbReference type="InterPro" id="IPR050639">
    <property type="entry name" value="SSR_resolvase"/>
</dbReference>
<organism evidence="3 4">
    <name type="scientific">Roseovarius faecimaris</name>
    <dbReference type="NCBI Taxonomy" id="2494550"/>
    <lineage>
        <taxon>Bacteria</taxon>
        <taxon>Pseudomonadati</taxon>
        <taxon>Pseudomonadota</taxon>
        <taxon>Alphaproteobacteria</taxon>
        <taxon>Rhodobacterales</taxon>
        <taxon>Roseobacteraceae</taxon>
        <taxon>Roseovarius</taxon>
    </lineage>
</organism>
<dbReference type="Pfam" id="PF07508">
    <property type="entry name" value="Recombinase"/>
    <property type="match status" value="1"/>
</dbReference>
<feature type="domain" description="Recombinase" evidence="2">
    <location>
        <begin position="165"/>
        <end position="279"/>
    </location>
</feature>
<dbReference type="SUPFAM" id="SSF53041">
    <property type="entry name" value="Resolvase-like"/>
    <property type="match status" value="1"/>
</dbReference>
<dbReference type="InterPro" id="IPR011109">
    <property type="entry name" value="DNA_bind_recombinase_dom"/>
</dbReference>
<dbReference type="InterPro" id="IPR006119">
    <property type="entry name" value="Resolv_N"/>
</dbReference>
<dbReference type="Gene3D" id="3.90.1750.20">
    <property type="entry name" value="Putative Large Serine Recombinase, Chain B, Domain 2"/>
    <property type="match status" value="1"/>
</dbReference>
<dbReference type="InterPro" id="IPR036162">
    <property type="entry name" value="Resolvase-like_N_sf"/>
</dbReference>
<dbReference type="InterPro" id="IPR038109">
    <property type="entry name" value="DNA_bind_recomb_sf"/>
</dbReference>
<dbReference type="SMART" id="SM00857">
    <property type="entry name" value="Resolvase"/>
    <property type="match status" value="1"/>
</dbReference>
<dbReference type="Pfam" id="PF00239">
    <property type="entry name" value="Resolvase"/>
    <property type="match status" value="1"/>
</dbReference>
<proteinExistence type="predicted"/>
<evidence type="ECO:0000313" key="4">
    <source>
        <dbReference type="Proteomes" id="UP000428330"/>
    </source>
</evidence>
<dbReference type="Proteomes" id="UP000428330">
    <property type="component" value="Chromosome"/>
</dbReference>
<gene>
    <name evidence="3" type="ORF">EI983_09760</name>
</gene>
<dbReference type="PANTHER" id="PTHR30461:SF23">
    <property type="entry name" value="DNA RECOMBINASE-RELATED"/>
    <property type="match status" value="1"/>
</dbReference>
<feature type="domain" description="Resolvase/invertase-type recombinase catalytic" evidence="1">
    <location>
        <begin position="5"/>
        <end position="157"/>
    </location>
</feature>
<dbReference type="GO" id="GO:0003677">
    <property type="term" value="F:DNA binding"/>
    <property type="evidence" value="ECO:0007669"/>
    <property type="project" value="InterPro"/>
</dbReference>
<dbReference type="EMBL" id="CP034348">
    <property type="protein sequence ID" value="QGX98545.1"/>
    <property type="molecule type" value="Genomic_DNA"/>
</dbReference>
<evidence type="ECO:0000313" key="3">
    <source>
        <dbReference type="EMBL" id="QGX98545.1"/>
    </source>
</evidence>
<dbReference type="GO" id="GO:0000150">
    <property type="term" value="F:DNA strand exchange activity"/>
    <property type="evidence" value="ECO:0007669"/>
    <property type="project" value="InterPro"/>
</dbReference>
<dbReference type="CDD" id="cd03768">
    <property type="entry name" value="SR_ResInv"/>
    <property type="match status" value="1"/>
</dbReference>
<sequence>MRKTRCAIYTRKSSEEGLDQNFNSLDAQYEACAAYIASQRHEGWVLVKDRYDDGGISGGHLDRPALQQMMADIDSGRIDRIVVYKIDRLTRSLTDFAKLVETLDGAGASFVSVTQSFNTATSMGRLTLNVLLSFAQFEREVTAERIRDKIAASKKKGLWMGGNVPLGYVAADRTLCIVSKEAETVRALFDLYEQLGTVTSVTKEAAKLGLRSKRRIGRDGTPRGGSIMGRGQVHHVLSNPVYAGRIRHKEKVHEGQHAAIIDPDRFDAIQTRLKDRSAKLRNKPAAAHLSPLAGKIFDETGDRLTPSHACKGGKRYRYYVSRRLMTGASDDGTGWRLPADRLERDLASSVQKHLVECIDRGDIAESRVHVIGRLRAYTDALGLQVLSIVGETRLADGAVAIDLDPGEIARRLQIARTSISSEALSLRLPFRQRRRGVENRLVIGAGQPARDDILISNIARASAWREALCMGEDLATIAARDGIAVNYLGAMLNFAFLSPKLVRLILEGRQPPILTTNWIRRHGLPASWAEQDNILAQL</sequence>
<name>A0A6I6IPB9_9RHOB</name>
<dbReference type="RefSeq" id="WP_157707228.1">
    <property type="nucleotide sequence ID" value="NZ_CP034348.1"/>
</dbReference>
<dbReference type="PROSITE" id="PS51737">
    <property type="entry name" value="RECOMBINASE_DNA_BIND"/>
    <property type="match status" value="1"/>
</dbReference>
<protein>
    <submittedName>
        <fullName evidence="3">Recombinase family protein</fullName>
    </submittedName>
</protein>
<dbReference type="KEGG" id="rom:EI983_09760"/>
<accession>A0A6I6IPB9</accession>